<dbReference type="Pfam" id="PF02653">
    <property type="entry name" value="BPD_transp_2"/>
    <property type="match status" value="1"/>
</dbReference>
<feature type="transmembrane region" description="Helical" evidence="9">
    <location>
        <begin position="84"/>
        <end position="105"/>
    </location>
</feature>
<comment type="subcellular location">
    <subcellularLocation>
        <location evidence="1">Cell membrane</location>
        <topology evidence="1">Multi-pass membrane protein</topology>
    </subcellularLocation>
</comment>
<evidence type="ECO:0000256" key="3">
    <source>
        <dbReference type="ARBA" id="ARBA00022475"/>
    </source>
</evidence>
<organism evidence="11 12">
    <name type="scientific">Rhizobium phaseoli</name>
    <dbReference type="NCBI Taxonomy" id="396"/>
    <lineage>
        <taxon>Bacteria</taxon>
        <taxon>Pseudomonadati</taxon>
        <taxon>Pseudomonadota</taxon>
        <taxon>Alphaproteobacteria</taxon>
        <taxon>Hyphomicrobiales</taxon>
        <taxon>Rhizobiaceae</taxon>
        <taxon>Rhizobium/Agrobacterium group</taxon>
        <taxon>Rhizobium</taxon>
    </lineage>
</organism>
<feature type="transmembrane region" description="Helical" evidence="9">
    <location>
        <begin position="192"/>
        <end position="211"/>
    </location>
</feature>
<evidence type="ECO:0000313" key="12">
    <source>
        <dbReference type="Proteomes" id="UP000471753"/>
    </source>
</evidence>
<feature type="transmembrane region" description="Helical" evidence="9">
    <location>
        <begin position="323"/>
        <end position="342"/>
    </location>
</feature>
<dbReference type="GO" id="GO:0005886">
    <property type="term" value="C:plasma membrane"/>
    <property type="evidence" value="ECO:0007669"/>
    <property type="project" value="UniProtKB-SubCell"/>
</dbReference>
<dbReference type="InterPro" id="IPR051120">
    <property type="entry name" value="ABC_AA/LPS_Transport"/>
</dbReference>
<dbReference type="PANTHER" id="PTHR45772">
    <property type="entry name" value="CONSERVED COMPONENT OF ABC TRANSPORTER FOR NATURAL AMINO ACIDS-RELATED"/>
    <property type="match status" value="1"/>
</dbReference>
<dbReference type="InterPro" id="IPR003439">
    <property type="entry name" value="ABC_transporter-like_ATP-bd"/>
</dbReference>
<dbReference type="InterPro" id="IPR003593">
    <property type="entry name" value="AAA+_ATPase"/>
</dbReference>
<evidence type="ECO:0000256" key="4">
    <source>
        <dbReference type="ARBA" id="ARBA00022692"/>
    </source>
</evidence>
<comment type="caution">
    <text evidence="11">The sequence shown here is derived from an EMBL/GenBank/DDBJ whole genome shotgun (WGS) entry which is preliminary data.</text>
</comment>
<protein>
    <submittedName>
        <fullName evidence="11">ATP-binding cassette domain-containing protein</fullName>
    </submittedName>
</protein>
<evidence type="ECO:0000256" key="5">
    <source>
        <dbReference type="ARBA" id="ARBA00022741"/>
    </source>
</evidence>
<dbReference type="InterPro" id="IPR027417">
    <property type="entry name" value="P-loop_NTPase"/>
</dbReference>
<dbReference type="EMBL" id="WUFT01000027">
    <property type="protein sequence ID" value="NEJ74478.1"/>
    <property type="molecule type" value="Genomic_DNA"/>
</dbReference>
<evidence type="ECO:0000256" key="2">
    <source>
        <dbReference type="ARBA" id="ARBA00022448"/>
    </source>
</evidence>
<dbReference type="RefSeq" id="WP_164015795.1">
    <property type="nucleotide sequence ID" value="NZ_WUFT01000027.1"/>
</dbReference>
<dbReference type="InterPro" id="IPR043428">
    <property type="entry name" value="LivM-like"/>
</dbReference>
<evidence type="ECO:0000313" key="11">
    <source>
        <dbReference type="EMBL" id="NEJ74478.1"/>
    </source>
</evidence>
<dbReference type="InterPro" id="IPR001851">
    <property type="entry name" value="ABC_transp_permease"/>
</dbReference>
<feature type="transmembrane region" description="Helical" evidence="9">
    <location>
        <begin position="125"/>
        <end position="144"/>
    </location>
</feature>
<dbReference type="Gene3D" id="3.40.50.300">
    <property type="entry name" value="P-loop containing nucleotide triphosphate hydrolases"/>
    <property type="match status" value="1"/>
</dbReference>
<reference evidence="11 12" key="1">
    <citation type="submission" date="2019-12" db="EMBL/GenBank/DDBJ databases">
        <title>Rhizobium genotypes associated with high levels of biological nitrogen fixation by grain legumes in a temperate-maritime cropping system.</title>
        <authorList>
            <person name="Maluk M."/>
            <person name="Francesc Ferrando Molina F."/>
            <person name="Lopez Del Egido L."/>
            <person name="Lafos M."/>
            <person name="Langarica-Fuentes A."/>
            <person name="Gebre Yohannes G."/>
            <person name="Young M.W."/>
            <person name="Martin P."/>
            <person name="Gantlett R."/>
            <person name="Kenicer G."/>
            <person name="Hawes C."/>
            <person name="Begg G.S."/>
            <person name="Quilliam R.S."/>
            <person name="Squire G.R."/>
            <person name="Poole P.S."/>
            <person name="Young P.W."/>
            <person name="Iannetta P.M."/>
            <person name="James E.K."/>
        </authorList>
    </citation>
    <scope>NUCLEOTIDE SEQUENCE [LARGE SCALE GENOMIC DNA]</scope>
    <source>
        <strain evidence="11 12">JHI366</strain>
    </source>
</reference>
<dbReference type="SMART" id="SM00382">
    <property type="entry name" value="AAA"/>
    <property type="match status" value="1"/>
</dbReference>
<dbReference type="FunFam" id="3.40.50.300:FF:000421">
    <property type="entry name" value="Branched-chain amino acid ABC transporter ATP-binding protein"/>
    <property type="match status" value="1"/>
</dbReference>
<keyword evidence="5" id="KW-0547">Nucleotide-binding</keyword>
<keyword evidence="2" id="KW-0813">Transport</keyword>
<dbReference type="GO" id="GO:0015808">
    <property type="term" value="P:L-alanine transport"/>
    <property type="evidence" value="ECO:0007669"/>
    <property type="project" value="TreeGrafter"/>
</dbReference>
<keyword evidence="3" id="KW-1003">Cell membrane</keyword>
<evidence type="ECO:0000256" key="9">
    <source>
        <dbReference type="SAM" id="Phobius"/>
    </source>
</evidence>
<evidence type="ECO:0000256" key="6">
    <source>
        <dbReference type="ARBA" id="ARBA00022840"/>
    </source>
</evidence>
<evidence type="ECO:0000259" key="10">
    <source>
        <dbReference type="PROSITE" id="PS50893"/>
    </source>
</evidence>
<keyword evidence="6 11" id="KW-0067">ATP-binding</keyword>
<keyword evidence="8 9" id="KW-0472">Membrane</keyword>
<accession>A0A7K3UNQ4</accession>
<dbReference type="GO" id="GO:0005524">
    <property type="term" value="F:ATP binding"/>
    <property type="evidence" value="ECO:0007669"/>
    <property type="project" value="UniProtKB-KW"/>
</dbReference>
<dbReference type="GO" id="GO:0042941">
    <property type="term" value="P:D-alanine transmembrane transport"/>
    <property type="evidence" value="ECO:0007669"/>
    <property type="project" value="TreeGrafter"/>
</dbReference>
<proteinExistence type="predicted"/>
<feature type="transmembrane region" description="Helical" evidence="9">
    <location>
        <begin position="60"/>
        <end position="77"/>
    </location>
</feature>
<dbReference type="Pfam" id="PF00005">
    <property type="entry name" value="ABC_tran"/>
    <property type="match status" value="1"/>
</dbReference>
<sequence length="633" mass="67391">MQQVKAGGLPAVSTNLDTRKTSLWGERRFRKAAGSALVLCVVLLLVSLPFALIGPSVERLVILVLINVAAVVGLNIYTGNSGILTVGHVGFFAVGAYTTALLTTPPEIKADSLRHLPAFLANSNVGLGESLLIVAVISLVFGILTGLPLSRLRETSAIVSTFGLLVIVNFVLKGATNITNGTKGIYGVPELVNLPTAYVFVFATIAVAFAYKVSRLGLQLRAFQDNEVAATSSAINPNRRLLEAWALSAVVLGLCGALFAHVIGAFQPHDFYLTLTFELIAMLVVGGKRSISGAVIGTLLITALVEIVKPIESGGGIAGISFPPIWGLTQILLSLMILVVMYKAPAGIMGSRELSLSMFKRPRLSESTIDVASLPAVASRWERPAATLETNAIAIDFGGVRALNDVSIKVETGKIVGLIGPNGAGKTTLINNLTGVHHPTRGQVILDGQEIVGWPSSRIARAGLGRTFQNIRLFSEMTVLENVVSAALARGHLATGVESYALSLLEHFDLAKLADTKSSALPYGAQRRLEITRALALEPRFLLLDEPAAGMNPKETASLIEAILSIREKFALGILIVEHDLHLIMRLCDEVYVLNKGEMIASGSAEKVQNDPNVIEAYLGSQEVRAARRKKPT</sequence>
<dbReference type="GO" id="GO:0015188">
    <property type="term" value="F:L-isoleucine transmembrane transporter activity"/>
    <property type="evidence" value="ECO:0007669"/>
    <property type="project" value="TreeGrafter"/>
</dbReference>
<dbReference type="AlphaFoldDB" id="A0A7K3UNQ4"/>
<keyword evidence="4 9" id="KW-0812">Transmembrane</keyword>
<evidence type="ECO:0000256" key="8">
    <source>
        <dbReference type="ARBA" id="ARBA00023136"/>
    </source>
</evidence>
<dbReference type="GO" id="GO:1903805">
    <property type="term" value="P:L-valine import across plasma membrane"/>
    <property type="evidence" value="ECO:0007669"/>
    <property type="project" value="TreeGrafter"/>
</dbReference>
<dbReference type="PROSITE" id="PS50893">
    <property type="entry name" value="ABC_TRANSPORTER_2"/>
    <property type="match status" value="1"/>
</dbReference>
<dbReference type="GO" id="GO:0005304">
    <property type="term" value="F:L-valine transmembrane transporter activity"/>
    <property type="evidence" value="ECO:0007669"/>
    <property type="project" value="TreeGrafter"/>
</dbReference>
<name>A0A7K3UNQ4_9HYPH</name>
<keyword evidence="7 9" id="KW-1133">Transmembrane helix</keyword>
<dbReference type="InterPro" id="IPR032823">
    <property type="entry name" value="BCA_ABC_TP_C"/>
</dbReference>
<dbReference type="Pfam" id="PF12399">
    <property type="entry name" value="BCA_ABC_TP_C"/>
    <property type="match status" value="1"/>
</dbReference>
<feature type="transmembrane region" description="Helical" evidence="9">
    <location>
        <begin position="244"/>
        <end position="265"/>
    </location>
</feature>
<gene>
    <name evidence="11" type="ORF">GR197_28780</name>
</gene>
<feature type="transmembrane region" description="Helical" evidence="9">
    <location>
        <begin position="294"/>
        <end position="311"/>
    </location>
</feature>
<dbReference type="PANTHER" id="PTHR45772:SF7">
    <property type="entry name" value="AMINO ACID ABC TRANSPORTER ATP-BINDING PROTEIN"/>
    <property type="match status" value="1"/>
</dbReference>
<feature type="transmembrane region" description="Helical" evidence="9">
    <location>
        <begin position="32"/>
        <end position="54"/>
    </location>
</feature>
<evidence type="ECO:0000256" key="7">
    <source>
        <dbReference type="ARBA" id="ARBA00022989"/>
    </source>
</evidence>
<feature type="transmembrane region" description="Helical" evidence="9">
    <location>
        <begin position="156"/>
        <end position="172"/>
    </location>
</feature>
<dbReference type="Proteomes" id="UP000471753">
    <property type="component" value="Unassembled WGS sequence"/>
</dbReference>
<dbReference type="GO" id="GO:0016887">
    <property type="term" value="F:ATP hydrolysis activity"/>
    <property type="evidence" value="ECO:0007669"/>
    <property type="project" value="InterPro"/>
</dbReference>
<feature type="domain" description="ABC transporter" evidence="10">
    <location>
        <begin position="388"/>
        <end position="621"/>
    </location>
</feature>
<dbReference type="CDD" id="cd03219">
    <property type="entry name" value="ABC_Mj1267_LivG_branched"/>
    <property type="match status" value="1"/>
</dbReference>
<dbReference type="CDD" id="cd06581">
    <property type="entry name" value="TM_PBP1_LivM_like"/>
    <property type="match status" value="1"/>
</dbReference>
<dbReference type="SUPFAM" id="SSF52540">
    <property type="entry name" value="P-loop containing nucleoside triphosphate hydrolases"/>
    <property type="match status" value="1"/>
</dbReference>
<dbReference type="GO" id="GO:1903806">
    <property type="term" value="P:L-isoleucine import across plasma membrane"/>
    <property type="evidence" value="ECO:0007669"/>
    <property type="project" value="TreeGrafter"/>
</dbReference>
<dbReference type="GO" id="GO:0015192">
    <property type="term" value="F:L-phenylalanine transmembrane transporter activity"/>
    <property type="evidence" value="ECO:0007669"/>
    <property type="project" value="TreeGrafter"/>
</dbReference>
<evidence type="ECO:0000256" key="1">
    <source>
        <dbReference type="ARBA" id="ARBA00004651"/>
    </source>
</evidence>